<dbReference type="InterPro" id="IPR020627">
    <property type="entry name" value="KhpA"/>
</dbReference>
<protein>
    <recommendedName>
        <fullName evidence="3">RNA-binding protein KhpA</fullName>
    </recommendedName>
    <alternativeName>
        <fullName evidence="3">KH-domain protein A</fullName>
    </alternativeName>
</protein>
<evidence type="ECO:0000256" key="4">
    <source>
        <dbReference type="SAM" id="MobiDB-lite"/>
    </source>
</evidence>
<comment type="caution">
    <text evidence="5">The sequence shown here is derived from an EMBL/GenBank/DDBJ whole genome shotgun (WGS) entry which is preliminary data.</text>
</comment>
<dbReference type="PANTHER" id="PTHR34654">
    <property type="entry name" value="UPF0109 PROTEIN SCO5592"/>
    <property type="match status" value="1"/>
</dbReference>
<evidence type="ECO:0000256" key="3">
    <source>
        <dbReference type="HAMAP-Rule" id="MF_00088"/>
    </source>
</evidence>
<evidence type="ECO:0000256" key="2">
    <source>
        <dbReference type="ARBA" id="ARBA00022884"/>
    </source>
</evidence>
<organism evidence="5 6">
    <name type="scientific">Acidiferrimicrobium australe</name>
    <dbReference type="NCBI Taxonomy" id="2664430"/>
    <lineage>
        <taxon>Bacteria</taxon>
        <taxon>Bacillati</taxon>
        <taxon>Actinomycetota</taxon>
        <taxon>Acidimicrobiia</taxon>
        <taxon>Acidimicrobiales</taxon>
        <taxon>Acidimicrobiaceae</taxon>
        <taxon>Acidiferrimicrobium</taxon>
    </lineage>
</organism>
<dbReference type="PROSITE" id="PS50084">
    <property type="entry name" value="KH_TYPE_1"/>
    <property type="match status" value="1"/>
</dbReference>
<comment type="similarity">
    <text evidence="3">Belongs to the KhpA RNA-binding protein family.</text>
</comment>
<accession>A0ABW9QQG6</accession>
<evidence type="ECO:0000313" key="6">
    <source>
        <dbReference type="Proteomes" id="UP000437736"/>
    </source>
</evidence>
<dbReference type="EMBL" id="WJHE01000095">
    <property type="protein sequence ID" value="MST31557.1"/>
    <property type="molecule type" value="Genomic_DNA"/>
</dbReference>
<dbReference type="CDD" id="cd22533">
    <property type="entry name" value="KH-II_YlqC-like"/>
    <property type="match status" value="1"/>
</dbReference>
<dbReference type="Gene3D" id="3.30.300.20">
    <property type="match status" value="1"/>
</dbReference>
<feature type="compositionally biased region" description="Low complexity" evidence="4">
    <location>
        <begin position="1"/>
        <end position="14"/>
    </location>
</feature>
<dbReference type="SUPFAM" id="SSF54814">
    <property type="entry name" value="Prokaryotic type KH domain (KH-domain type II)"/>
    <property type="match status" value="1"/>
</dbReference>
<dbReference type="InterPro" id="IPR009019">
    <property type="entry name" value="KH_sf_prok-type"/>
</dbReference>
<dbReference type="Proteomes" id="UP000437736">
    <property type="component" value="Unassembled WGS sequence"/>
</dbReference>
<keyword evidence="2 3" id="KW-0694">RNA-binding</keyword>
<name>A0ABW9QQG6_9ACTN</name>
<comment type="function">
    <text evidence="3">A probable RNA-binding protein.</text>
</comment>
<proteinExistence type="inferred from homology"/>
<feature type="region of interest" description="Disordered" evidence="4">
    <location>
        <begin position="1"/>
        <end position="21"/>
    </location>
</feature>
<comment type="subcellular location">
    <subcellularLocation>
        <location evidence="3">Cytoplasm</location>
    </subcellularLocation>
</comment>
<gene>
    <name evidence="3" type="primary">khpA</name>
    <name evidence="5" type="ORF">GHK86_02275</name>
</gene>
<dbReference type="InterPro" id="IPR015946">
    <property type="entry name" value="KH_dom-like_a/b"/>
</dbReference>
<reference evidence="5 6" key="1">
    <citation type="submission" date="2019-11" db="EMBL/GenBank/DDBJ databases">
        <title>Acidiferrimicrobium australis gen. nov., sp. nov., an acidophilic and obligately heterotrophic, member of the Actinobacteria that catalyses dissimilatory oxido- reduction of iron isolated from metal-rich acidic water in Chile.</title>
        <authorList>
            <person name="Gonzalez D."/>
            <person name="Huber K."/>
            <person name="Hedrich S."/>
            <person name="Rojas-Villalobos C."/>
            <person name="Quatrini R."/>
            <person name="Dinamarca M.A."/>
            <person name="Schwarz A."/>
            <person name="Canales C."/>
            <person name="Nancucheo I."/>
        </authorList>
    </citation>
    <scope>NUCLEOTIDE SEQUENCE [LARGE SCALE GENOMIC DNA]</scope>
    <source>
        <strain evidence="5 6">USS-CCA1</strain>
    </source>
</reference>
<keyword evidence="1 3" id="KW-0963">Cytoplasm</keyword>
<evidence type="ECO:0000313" key="5">
    <source>
        <dbReference type="EMBL" id="MST31557.1"/>
    </source>
</evidence>
<evidence type="ECO:0000256" key="1">
    <source>
        <dbReference type="ARBA" id="ARBA00022490"/>
    </source>
</evidence>
<dbReference type="PANTHER" id="PTHR34654:SF1">
    <property type="entry name" value="RNA-BINDING PROTEIN KHPA"/>
    <property type="match status" value="1"/>
</dbReference>
<dbReference type="Pfam" id="PF13083">
    <property type="entry name" value="KH_KhpA-B"/>
    <property type="match status" value="1"/>
</dbReference>
<sequence>MAAGAEDALEDGAATPAGDRSRDVLEYLARSLTDEPDAVRIEESPTRNGTRLSLQVAPDDMGRVIGRRGRVAQAIRTVVRAAAAAEGRDVSVDIVD</sequence>
<dbReference type="HAMAP" id="MF_00088">
    <property type="entry name" value="KhpA"/>
    <property type="match status" value="1"/>
</dbReference>
<keyword evidence="6" id="KW-1185">Reference proteome</keyword>